<dbReference type="EMBL" id="GBRH01225235">
    <property type="protein sequence ID" value="JAD72660.1"/>
    <property type="molecule type" value="Transcribed_RNA"/>
</dbReference>
<reference evidence="1" key="1">
    <citation type="submission" date="2014-09" db="EMBL/GenBank/DDBJ databases">
        <authorList>
            <person name="Magalhaes I.L.F."/>
            <person name="Oliveira U."/>
            <person name="Santos F.R."/>
            <person name="Vidigal T.H.D.A."/>
            <person name="Brescovit A.D."/>
            <person name="Santos A.J."/>
        </authorList>
    </citation>
    <scope>NUCLEOTIDE SEQUENCE</scope>
    <source>
        <tissue evidence="1">Shoot tissue taken approximately 20 cm above the soil surface</tissue>
    </source>
</reference>
<name>A0A0A9CH22_ARUDO</name>
<organism evidence="1">
    <name type="scientific">Arundo donax</name>
    <name type="common">Giant reed</name>
    <name type="synonym">Donax arundinaceus</name>
    <dbReference type="NCBI Taxonomy" id="35708"/>
    <lineage>
        <taxon>Eukaryota</taxon>
        <taxon>Viridiplantae</taxon>
        <taxon>Streptophyta</taxon>
        <taxon>Embryophyta</taxon>
        <taxon>Tracheophyta</taxon>
        <taxon>Spermatophyta</taxon>
        <taxon>Magnoliopsida</taxon>
        <taxon>Liliopsida</taxon>
        <taxon>Poales</taxon>
        <taxon>Poaceae</taxon>
        <taxon>PACMAD clade</taxon>
        <taxon>Arundinoideae</taxon>
        <taxon>Arundineae</taxon>
        <taxon>Arundo</taxon>
    </lineage>
</organism>
<reference evidence="1" key="2">
    <citation type="journal article" date="2015" name="Data Brief">
        <title>Shoot transcriptome of the giant reed, Arundo donax.</title>
        <authorList>
            <person name="Barrero R.A."/>
            <person name="Guerrero F.D."/>
            <person name="Moolhuijzen P."/>
            <person name="Goolsby J.A."/>
            <person name="Tidwell J."/>
            <person name="Bellgard S.E."/>
            <person name="Bellgard M.I."/>
        </authorList>
    </citation>
    <scope>NUCLEOTIDE SEQUENCE</scope>
    <source>
        <tissue evidence="1">Shoot tissue taken approximately 20 cm above the soil surface</tissue>
    </source>
</reference>
<dbReference type="AlphaFoldDB" id="A0A0A9CH22"/>
<accession>A0A0A9CH22</accession>
<sequence length="21" mass="2419">MVLTFKLAETCLKLYGTVFKL</sequence>
<evidence type="ECO:0000313" key="1">
    <source>
        <dbReference type="EMBL" id="JAD72660.1"/>
    </source>
</evidence>
<proteinExistence type="predicted"/>
<protein>
    <submittedName>
        <fullName evidence="1">Uncharacterized protein</fullName>
    </submittedName>
</protein>